<keyword evidence="7 10" id="KW-0472">Membrane</keyword>
<evidence type="ECO:0000256" key="3">
    <source>
        <dbReference type="ARBA" id="ARBA00022452"/>
    </source>
</evidence>
<comment type="similarity">
    <text evidence="10 11">Belongs to the TonB-dependent receptor family.</text>
</comment>
<keyword evidence="2 10" id="KW-0813">Transport</keyword>
<feature type="domain" description="TonB-dependent receptor plug" evidence="13">
    <location>
        <begin position="61"/>
        <end position="170"/>
    </location>
</feature>
<dbReference type="InterPro" id="IPR012910">
    <property type="entry name" value="Plug_dom"/>
</dbReference>
<dbReference type="GO" id="GO:0009279">
    <property type="term" value="C:cell outer membrane"/>
    <property type="evidence" value="ECO:0007669"/>
    <property type="project" value="UniProtKB-SubCell"/>
</dbReference>
<gene>
    <name evidence="14" type="ORF">KC729_03500</name>
</gene>
<evidence type="ECO:0000259" key="12">
    <source>
        <dbReference type="Pfam" id="PF00593"/>
    </source>
</evidence>
<dbReference type="EMBL" id="JAGQHR010000060">
    <property type="protein sequence ID" value="MCA9726722.1"/>
    <property type="molecule type" value="Genomic_DNA"/>
</dbReference>
<dbReference type="Gene3D" id="2.170.130.10">
    <property type="entry name" value="TonB-dependent receptor, plug domain"/>
    <property type="match status" value="1"/>
</dbReference>
<evidence type="ECO:0000259" key="13">
    <source>
        <dbReference type="Pfam" id="PF07715"/>
    </source>
</evidence>
<proteinExistence type="inferred from homology"/>
<dbReference type="SUPFAM" id="SSF56935">
    <property type="entry name" value="Porins"/>
    <property type="match status" value="1"/>
</dbReference>
<dbReference type="PROSITE" id="PS52016">
    <property type="entry name" value="TONB_DEPENDENT_REC_3"/>
    <property type="match status" value="1"/>
</dbReference>
<keyword evidence="3 10" id="KW-1134">Transmembrane beta strand</keyword>
<dbReference type="InterPro" id="IPR039426">
    <property type="entry name" value="TonB-dep_rcpt-like"/>
</dbReference>
<evidence type="ECO:0000256" key="5">
    <source>
        <dbReference type="ARBA" id="ARBA00022729"/>
    </source>
</evidence>
<evidence type="ECO:0000256" key="4">
    <source>
        <dbReference type="ARBA" id="ARBA00022692"/>
    </source>
</evidence>
<sequence>MSVFSRLARSIPIRVPLLSLIATTIPSVILGSRSTDDLASLSLAELLQVEITTVARQATQLSDAPAAVYVLRQEDIVRSGYTTIPDLLRLVPGLQVGQIDASRWSVTSRGFGGRFARNLLVLVDGRSVYTPLFSGVYWEVQDLMLEDIERIEVIRGPGATLWGSNAVNGVINIVTRDAQDTQGTFVQGSAGTEESGAVQARYGGALGPSAHYRVYGKFFDRTHTVSRTGTETHDGWDVVRGGFRGDWALRATDVLSFQGGIYGGSQGVHYGLPSTAAPYVEQVVDESRLEGGHLMATWDHTMSPSSDLALQVYFDRGIRSDDYWGALRTAFDVDFQHRFAVLPRAGLIWGAGYRHTDLRFLASRWVTVDSGGSDFGHGLASAFVQSEVKIVPRRLGVTIGGKVERQDRTSLQPNARILWTPSEVHTVWGSVSSPVRTPSESEHHISTWLQAIPPGTEKNPGTIPLLVYSVGDEGLKDERTVAWEGGYRVQPSATFFVDLALYHNELHDLRGAVPEDPIVRQSPEPVVILPLRLINVSNGTTNGAELATEWQPRPEIRLRTGYTWLNARNSHAGSSETSLFDEFASIPRHQVFVHGMFDVGRTIDLDAIVRYVDAIESLKTSAYTLLDLRIGWWARPTVELSAAGRNLGKIHTEFPFELDSYSSKIEPGFYAAVTYRP</sequence>
<evidence type="ECO:0000256" key="9">
    <source>
        <dbReference type="ARBA" id="ARBA00023237"/>
    </source>
</evidence>
<dbReference type="GO" id="GO:0015344">
    <property type="term" value="F:siderophore uptake transmembrane transporter activity"/>
    <property type="evidence" value="ECO:0007669"/>
    <property type="project" value="TreeGrafter"/>
</dbReference>
<reference evidence="14" key="2">
    <citation type="journal article" date="2021" name="Microbiome">
        <title>Successional dynamics and alternative stable states in a saline activated sludge microbial community over 9 years.</title>
        <authorList>
            <person name="Wang Y."/>
            <person name="Ye J."/>
            <person name="Ju F."/>
            <person name="Liu L."/>
            <person name="Boyd J.A."/>
            <person name="Deng Y."/>
            <person name="Parks D.H."/>
            <person name="Jiang X."/>
            <person name="Yin X."/>
            <person name="Woodcroft B.J."/>
            <person name="Tyson G.W."/>
            <person name="Hugenholtz P."/>
            <person name="Polz M.F."/>
            <person name="Zhang T."/>
        </authorList>
    </citation>
    <scope>NUCLEOTIDE SEQUENCE</scope>
    <source>
        <strain evidence="14">HKST-UBA01</strain>
    </source>
</reference>
<name>A0A956LXB3_UNCEI</name>
<evidence type="ECO:0000256" key="11">
    <source>
        <dbReference type="RuleBase" id="RU003357"/>
    </source>
</evidence>
<comment type="caution">
    <text evidence="14">The sequence shown here is derived from an EMBL/GenBank/DDBJ whole genome shotgun (WGS) entry which is preliminary data.</text>
</comment>
<evidence type="ECO:0000256" key="6">
    <source>
        <dbReference type="ARBA" id="ARBA00023077"/>
    </source>
</evidence>
<evidence type="ECO:0000256" key="1">
    <source>
        <dbReference type="ARBA" id="ARBA00004571"/>
    </source>
</evidence>
<feature type="domain" description="TonB-dependent receptor-like beta-barrel" evidence="12">
    <location>
        <begin position="203"/>
        <end position="647"/>
    </location>
</feature>
<dbReference type="PANTHER" id="PTHR30069">
    <property type="entry name" value="TONB-DEPENDENT OUTER MEMBRANE RECEPTOR"/>
    <property type="match status" value="1"/>
</dbReference>
<evidence type="ECO:0000313" key="15">
    <source>
        <dbReference type="Proteomes" id="UP000697710"/>
    </source>
</evidence>
<keyword evidence="8 14" id="KW-0675">Receptor</keyword>
<dbReference type="AlphaFoldDB" id="A0A956LXB3"/>
<protein>
    <submittedName>
        <fullName evidence="14">TonB-dependent receptor</fullName>
    </submittedName>
</protein>
<evidence type="ECO:0000256" key="7">
    <source>
        <dbReference type="ARBA" id="ARBA00023136"/>
    </source>
</evidence>
<dbReference type="InterPro" id="IPR000531">
    <property type="entry name" value="Beta-barrel_TonB"/>
</dbReference>
<evidence type="ECO:0000313" key="14">
    <source>
        <dbReference type="EMBL" id="MCA9726722.1"/>
    </source>
</evidence>
<keyword evidence="4 10" id="KW-0812">Transmembrane</keyword>
<dbReference type="Gene3D" id="2.40.170.20">
    <property type="entry name" value="TonB-dependent receptor, beta-barrel domain"/>
    <property type="match status" value="1"/>
</dbReference>
<dbReference type="GO" id="GO:0044718">
    <property type="term" value="P:siderophore transmembrane transport"/>
    <property type="evidence" value="ECO:0007669"/>
    <property type="project" value="TreeGrafter"/>
</dbReference>
<dbReference type="Pfam" id="PF07715">
    <property type="entry name" value="Plug"/>
    <property type="match status" value="1"/>
</dbReference>
<evidence type="ECO:0000256" key="8">
    <source>
        <dbReference type="ARBA" id="ARBA00023170"/>
    </source>
</evidence>
<evidence type="ECO:0000256" key="10">
    <source>
        <dbReference type="PROSITE-ProRule" id="PRU01360"/>
    </source>
</evidence>
<dbReference type="Proteomes" id="UP000697710">
    <property type="component" value="Unassembled WGS sequence"/>
</dbReference>
<dbReference type="Pfam" id="PF00593">
    <property type="entry name" value="TonB_dep_Rec_b-barrel"/>
    <property type="match status" value="1"/>
</dbReference>
<evidence type="ECO:0000256" key="2">
    <source>
        <dbReference type="ARBA" id="ARBA00022448"/>
    </source>
</evidence>
<dbReference type="InterPro" id="IPR037066">
    <property type="entry name" value="Plug_dom_sf"/>
</dbReference>
<dbReference type="PANTHER" id="PTHR30069:SF29">
    <property type="entry name" value="HEMOGLOBIN AND HEMOGLOBIN-HAPTOGLOBIN-BINDING PROTEIN 1-RELATED"/>
    <property type="match status" value="1"/>
</dbReference>
<organism evidence="14 15">
    <name type="scientific">Eiseniibacteriota bacterium</name>
    <dbReference type="NCBI Taxonomy" id="2212470"/>
    <lineage>
        <taxon>Bacteria</taxon>
        <taxon>Candidatus Eiseniibacteriota</taxon>
    </lineage>
</organism>
<dbReference type="InterPro" id="IPR036942">
    <property type="entry name" value="Beta-barrel_TonB_sf"/>
</dbReference>
<reference evidence="14" key="1">
    <citation type="submission" date="2020-04" db="EMBL/GenBank/DDBJ databases">
        <authorList>
            <person name="Zhang T."/>
        </authorList>
    </citation>
    <scope>NUCLEOTIDE SEQUENCE</scope>
    <source>
        <strain evidence="14">HKST-UBA01</strain>
    </source>
</reference>
<keyword evidence="6 11" id="KW-0798">TonB box</keyword>
<accession>A0A956LXB3</accession>
<keyword evidence="5" id="KW-0732">Signal</keyword>
<keyword evidence="9 10" id="KW-0998">Cell outer membrane</keyword>
<comment type="subcellular location">
    <subcellularLocation>
        <location evidence="1 10">Cell outer membrane</location>
        <topology evidence="1 10">Multi-pass membrane protein</topology>
    </subcellularLocation>
</comment>